<gene>
    <name evidence="1" type="ORF">SCALIN_C34_0100</name>
</gene>
<accession>A0A286U338</accession>
<comment type="caution">
    <text evidence="1">The sequence shown here is derived from an EMBL/GenBank/DDBJ whole genome shotgun (WGS) entry which is preliminary data.</text>
</comment>
<keyword evidence="2" id="KW-1185">Reference proteome</keyword>
<organism evidence="1 2">
    <name type="scientific">Candidatus Scalindua japonica</name>
    <dbReference type="NCBI Taxonomy" id="1284222"/>
    <lineage>
        <taxon>Bacteria</taxon>
        <taxon>Pseudomonadati</taxon>
        <taxon>Planctomycetota</taxon>
        <taxon>Candidatus Brocadiia</taxon>
        <taxon>Candidatus Brocadiales</taxon>
        <taxon>Candidatus Scalinduaceae</taxon>
        <taxon>Candidatus Scalindua</taxon>
    </lineage>
</organism>
<dbReference type="InterPro" id="IPR036909">
    <property type="entry name" value="Cyt_c-like_dom_sf"/>
</dbReference>
<sequence>MIDKAPELFRNQDLYVIAKYLNKRGSIFRGDVVAQKIVKKCLICHDGNRIFMERKSRLDWEETVTEMRRLAKNKLKKKWFGRQESEMIVDLLFKIQSL</sequence>
<dbReference type="Gene3D" id="1.10.760.10">
    <property type="entry name" value="Cytochrome c-like domain"/>
    <property type="match status" value="1"/>
</dbReference>
<reference evidence="2" key="1">
    <citation type="journal article" date="2017" name="Environ. Microbiol. Rep.">
        <title>Genetic Diversity of Marine Anaerobic Ammonium-Oxidizing Bacteria as Revealed by Genomic and Proteomic Analyses of 'Candidatus Scalindua japonica'.</title>
        <authorList>
            <person name="Oshiki M."/>
            <person name="Mizuto K."/>
            <person name="Kimura Z."/>
            <person name="Kindaichi T."/>
            <person name="Satoh H."/>
            <person name="Okabe S."/>
        </authorList>
    </citation>
    <scope>NUCLEOTIDE SEQUENCE [LARGE SCALE GENOMIC DNA]</scope>
    <source>
        <strain evidence="2">husup-a2</strain>
    </source>
</reference>
<protein>
    <submittedName>
        <fullName evidence="1">Uncharacterized protein</fullName>
    </submittedName>
</protein>
<dbReference type="AlphaFoldDB" id="A0A286U338"/>
<dbReference type="RefSeq" id="WP_096895936.1">
    <property type="nucleotide sequence ID" value="NZ_BAOS01000034.1"/>
</dbReference>
<dbReference type="Proteomes" id="UP000218542">
    <property type="component" value="Unassembled WGS sequence"/>
</dbReference>
<dbReference type="EMBL" id="BAOS01000034">
    <property type="protein sequence ID" value="GAX62549.1"/>
    <property type="molecule type" value="Genomic_DNA"/>
</dbReference>
<dbReference type="GO" id="GO:0009055">
    <property type="term" value="F:electron transfer activity"/>
    <property type="evidence" value="ECO:0007669"/>
    <property type="project" value="InterPro"/>
</dbReference>
<proteinExistence type="predicted"/>
<name>A0A286U338_9BACT</name>
<evidence type="ECO:0000313" key="1">
    <source>
        <dbReference type="EMBL" id="GAX62549.1"/>
    </source>
</evidence>
<evidence type="ECO:0000313" key="2">
    <source>
        <dbReference type="Proteomes" id="UP000218542"/>
    </source>
</evidence>
<dbReference type="GO" id="GO:0020037">
    <property type="term" value="F:heme binding"/>
    <property type="evidence" value="ECO:0007669"/>
    <property type="project" value="InterPro"/>
</dbReference>